<organism evidence="1 2">
    <name type="scientific">Myripristis murdjan</name>
    <name type="common">pinecone soldierfish</name>
    <dbReference type="NCBI Taxonomy" id="586833"/>
    <lineage>
        <taxon>Eukaryota</taxon>
        <taxon>Metazoa</taxon>
        <taxon>Chordata</taxon>
        <taxon>Craniata</taxon>
        <taxon>Vertebrata</taxon>
        <taxon>Euteleostomi</taxon>
        <taxon>Actinopterygii</taxon>
        <taxon>Neopterygii</taxon>
        <taxon>Teleostei</taxon>
        <taxon>Neoteleostei</taxon>
        <taxon>Acanthomorphata</taxon>
        <taxon>Holocentriformes</taxon>
        <taxon>Holocentridae</taxon>
        <taxon>Myripristis</taxon>
    </lineage>
</organism>
<dbReference type="Proteomes" id="UP000472263">
    <property type="component" value="Chromosome 17"/>
</dbReference>
<accession>A0A668AEL4</accession>
<sequence length="20" mass="2191">VNYNKLVFGAGTKLIVHTSE</sequence>
<reference evidence="1" key="2">
    <citation type="submission" date="2025-08" db="UniProtKB">
        <authorList>
            <consortium name="Ensembl"/>
        </authorList>
    </citation>
    <scope>IDENTIFICATION</scope>
</reference>
<evidence type="ECO:0000313" key="1">
    <source>
        <dbReference type="Ensembl" id="ENSMMDP00005043366.1"/>
    </source>
</evidence>
<protein>
    <submittedName>
        <fullName evidence="1">Uncharacterized protein</fullName>
    </submittedName>
</protein>
<dbReference type="InParanoid" id="A0A668AEL4"/>
<reference evidence="1" key="1">
    <citation type="submission" date="2019-06" db="EMBL/GenBank/DDBJ databases">
        <authorList>
            <consortium name="Wellcome Sanger Institute Data Sharing"/>
        </authorList>
    </citation>
    <scope>NUCLEOTIDE SEQUENCE [LARGE SCALE GENOMIC DNA]</scope>
</reference>
<keyword evidence="2" id="KW-1185">Reference proteome</keyword>
<proteinExistence type="predicted"/>
<dbReference type="Ensembl" id="ENSMMDT00005044242.1">
    <property type="protein sequence ID" value="ENSMMDP00005043366.1"/>
    <property type="gene ID" value="ENSMMDG00005019953.1"/>
</dbReference>
<reference evidence="1" key="3">
    <citation type="submission" date="2025-09" db="UniProtKB">
        <authorList>
            <consortium name="Ensembl"/>
        </authorList>
    </citation>
    <scope>IDENTIFICATION</scope>
</reference>
<name>A0A668AEL4_9TELE</name>
<dbReference type="AlphaFoldDB" id="A0A668AEL4"/>
<evidence type="ECO:0000313" key="2">
    <source>
        <dbReference type="Proteomes" id="UP000472263"/>
    </source>
</evidence>